<reference evidence="2" key="1">
    <citation type="submission" date="2023-10" db="EMBL/GenBank/DDBJ databases">
        <authorList>
            <person name="Chen Y."/>
            <person name="Shah S."/>
            <person name="Dougan E. K."/>
            <person name="Thang M."/>
            <person name="Chan C."/>
        </authorList>
    </citation>
    <scope>NUCLEOTIDE SEQUENCE [LARGE SCALE GENOMIC DNA]</scope>
</reference>
<evidence type="ECO:0000256" key="1">
    <source>
        <dbReference type="SAM" id="MobiDB-lite"/>
    </source>
</evidence>
<name>A0ABN9Y3X8_9DINO</name>
<protein>
    <submittedName>
        <fullName evidence="2">Uncharacterized protein</fullName>
    </submittedName>
</protein>
<dbReference type="Proteomes" id="UP001189429">
    <property type="component" value="Unassembled WGS sequence"/>
</dbReference>
<dbReference type="EMBL" id="CAUYUJ010021826">
    <property type="protein sequence ID" value="CAK0907227.1"/>
    <property type="molecule type" value="Genomic_DNA"/>
</dbReference>
<gene>
    <name evidence="2" type="ORF">PCOR1329_LOCUS82319</name>
</gene>
<evidence type="ECO:0000313" key="2">
    <source>
        <dbReference type="EMBL" id="CAK0907227.1"/>
    </source>
</evidence>
<accession>A0ABN9Y3X8</accession>
<feature type="compositionally biased region" description="Polar residues" evidence="1">
    <location>
        <begin position="78"/>
        <end position="92"/>
    </location>
</feature>
<feature type="compositionally biased region" description="Basic and acidic residues" evidence="1">
    <location>
        <begin position="123"/>
        <end position="132"/>
    </location>
</feature>
<organism evidence="2 3">
    <name type="scientific">Prorocentrum cordatum</name>
    <dbReference type="NCBI Taxonomy" id="2364126"/>
    <lineage>
        <taxon>Eukaryota</taxon>
        <taxon>Sar</taxon>
        <taxon>Alveolata</taxon>
        <taxon>Dinophyceae</taxon>
        <taxon>Prorocentrales</taxon>
        <taxon>Prorocentraceae</taxon>
        <taxon>Prorocentrum</taxon>
    </lineage>
</organism>
<evidence type="ECO:0000313" key="3">
    <source>
        <dbReference type="Proteomes" id="UP001189429"/>
    </source>
</evidence>
<comment type="caution">
    <text evidence="2">The sequence shown here is derived from an EMBL/GenBank/DDBJ whole genome shotgun (WGS) entry which is preliminary data.</text>
</comment>
<proteinExistence type="predicted"/>
<keyword evidence="3" id="KW-1185">Reference proteome</keyword>
<feature type="region of interest" description="Disordered" evidence="1">
    <location>
        <begin position="75"/>
        <end position="166"/>
    </location>
</feature>
<sequence length="166" mass="17773">MPRVSLAAVLSSVARIGENIFGRGLHAAPADLSVGRASGSLSHPTGPPPPQPRPVWDRWRVVHILPVPGRRASKKLRATTNYKAASRESTTAVGCRHGSWRQRVERPLPPGKEGGEEEEEEEEKGRMEEVGASKKQWAANYEAASRESSTSGVGDGHASGPSHQGT</sequence>